<name>A0A507EVC6_9FUNG</name>
<evidence type="ECO:0000256" key="2">
    <source>
        <dbReference type="ARBA" id="ARBA00022737"/>
    </source>
</evidence>
<dbReference type="GO" id="GO:0043161">
    <property type="term" value="P:proteasome-mediated ubiquitin-dependent protein catabolic process"/>
    <property type="evidence" value="ECO:0007669"/>
    <property type="project" value="TreeGrafter"/>
</dbReference>
<dbReference type="GO" id="GO:0043130">
    <property type="term" value="F:ubiquitin binding"/>
    <property type="evidence" value="ECO:0007669"/>
    <property type="project" value="TreeGrafter"/>
</dbReference>
<dbReference type="InterPro" id="IPR036322">
    <property type="entry name" value="WD40_repeat_dom_sf"/>
</dbReference>
<evidence type="ECO:0000256" key="4">
    <source>
        <dbReference type="SAM" id="Coils"/>
    </source>
</evidence>
<evidence type="ECO:0000259" key="5">
    <source>
        <dbReference type="Pfam" id="PF25756"/>
    </source>
</evidence>
<dbReference type="STRING" id="246404.A0A507EVC6"/>
<comment type="caution">
    <text evidence="6">The sequence shown here is derived from an EMBL/GenBank/DDBJ whole genome shotgun (WGS) entry which is preliminary data.</text>
</comment>
<dbReference type="CDD" id="cd00200">
    <property type="entry name" value="WD40"/>
    <property type="match status" value="1"/>
</dbReference>
<evidence type="ECO:0000313" key="7">
    <source>
        <dbReference type="Proteomes" id="UP000320333"/>
    </source>
</evidence>
<dbReference type="InterPro" id="IPR005024">
    <property type="entry name" value="Snf7_fam"/>
</dbReference>
<dbReference type="InterPro" id="IPR001680">
    <property type="entry name" value="WD40_rpt"/>
</dbReference>
<dbReference type="Pfam" id="PF00400">
    <property type="entry name" value="WD40"/>
    <property type="match status" value="5"/>
</dbReference>
<reference evidence="6 7" key="1">
    <citation type="journal article" date="2019" name="Sci. Rep.">
        <title>Comparative genomics of chytrid fungi reveal insights into the obligate biotrophic and pathogenic lifestyle of Synchytrium endobioticum.</title>
        <authorList>
            <person name="van de Vossenberg B.T.L.H."/>
            <person name="Warris S."/>
            <person name="Nguyen H.D.T."/>
            <person name="van Gent-Pelzer M.P.E."/>
            <person name="Joly D.L."/>
            <person name="van de Geest H.C."/>
            <person name="Bonants P.J.M."/>
            <person name="Smith D.S."/>
            <person name="Levesque C.A."/>
            <person name="van der Lee T.A.J."/>
        </authorList>
    </citation>
    <scope>NUCLEOTIDE SEQUENCE [LARGE SCALE GENOMIC DNA]</scope>
    <source>
        <strain evidence="6 7">CBS 675.73</strain>
    </source>
</reference>
<dbReference type="GO" id="GO:0005737">
    <property type="term" value="C:cytoplasm"/>
    <property type="evidence" value="ECO:0007669"/>
    <property type="project" value="TreeGrafter"/>
</dbReference>
<dbReference type="PROSITE" id="PS00678">
    <property type="entry name" value="WD_REPEATS_1"/>
    <property type="match status" value="1"/>
</dbReference>
<sequence>MSLEEFLQCQSEWSSDQRMNSLFARFPEKGVNKTLYESRLRFWTSLINSAAREGLLTANSQNENGFILQTEALPALFTRKGLTPLGLDTVVPSNSCVYNPFEPQIEMRASNDLVSVSKFLDDATSEGWSIFSLVTAPLRFGLSFVSGPAAEPEEFAGKDVLVSLLQESAVRLFNHVKDEAAYSTDYIHDASIFKKATQGKSSTSEKQLTALDQRILARYLETSGKAVVEYGSAKEPLAIKFLSSPSSNAIITDTDRGILNIKKTAQSLQSQILNLEAKVAELKSNASSALKSNARSRALTFLKQKTSVSSVLEKRIASLHTLETILSKIQQAETDAEIVQAYKLGAETLQSVLKMHNLTPDSVQQTLDTLSDAFADQEEIDAVLTAHHAANALDVDDEEIERELEDLVKAATSAEPGAKAEAKASHDADADALVDVLGSLRVESGEVSKSETKERARKLKMEEVALKLCIAAERGELQNEWFKHDANLDSASTLTLLSTLCTRAVRETPLSHNELSVGRVSHAMNMSNTLETAASTSAPHDASLNCFVTLSQRQALLLRVAAFVVNAGRVSMAQLESCLSNDSLLIMAVILAAFSADSKITIENLAMLHHFIIRQFVSQRMIDIQPNQIYIHEQFLQSLVDDFSAMTSMDMDENSNTTSKHVLCLQIRYDLAELYFATDRFALAARNLEICLSKFKSLALESMYDTSLGISLARAEKIYAVALKLSPANTIASQPPQKSSTLISWNQFVKNREFGASFVNLVLSDFKDASIPVSMKLRVVNHLFESNLPEPAVKLAFMNALFAAPRGVAAMETSLPYAFYRHLRKVSSSSISALVQILSKFVSIASTPPSVTSASVCEVAIRFTWNLLHRIGTAEAFRVLTKSNIFEPLGRVNVEAMQRSCWRKNAPSINFSLSNLAVNELILLKRKLRATITQYDLEGLSPFFSTAKQFLIGEVERFCEKNQFAKARAFIGYISSSDAKNNSANTDTNRAVQMLLLGWISDELQFHNSAPAAFKDVYGLIIQSLSWSPQAPADIRTCRLILSIALHYSNDQSAAFLEDFVVKSEQVLQSQLLNNQPYESIKLVSILAKVCRRFVRMYQFLKESLAHTSEKDVGSIHALSEMQQPQMAEVREFAKEVLVVLSPGLHDAAFVKEFQSQLILTLNTAENRSFNRIFGSVVAGFLTALMPPAFRIQLRNFGPLAYFVCPWEMLQVEEEPWAQRIANYTKTQTDFSSLMQLDGGYLCKFLIRLYALTPPAATASSTAPTDLNSFCKGDLSMAIGDVKTALKWYLHGLSQQSNHFANFDPCKLTVSNGRLHPHLLGHRNWNARLVHICLVAGFPLEGACIAQMVEGGPAAMDYKAAYAALDVFMDGEEGRNLRSGREMERAFWSFYEPTLLEYVICSFKKRGNLECVDAAVRLIGRLELGSSGVDEVQQRMYICKLQKSFFQAFAHRVMRDFHEGTVYSLDVVFADDYNIASAGFERAKTGASSKRVAPEDYRTSRPIILLSGSHDQTISIATVRKMNQPYGLSIQASKTSTLKGHTSDVYALEVLPEASTAGNTAKLGHFISAGDYTVRTWDLETQLPNSILSGHTGYVSCIKVRGKRAFSGSWDTTIRSWNLETGKPMHVFKGQHANIVNCIDVTTSDLFSGSWDQTIVQWSRATGDAVQSFRGHTDGVQCLQVYNDCLVSGSMDKTLRIWSISTGKTVRVIKGHTGGIECLHVVDDVCFTGSYDKTNLQHFPASQYQWCVNEYRPASKATCFNKARNTLVKRLWSGGKDVKDSRDIAVFMQSTHTICERCG</sequence>
<dbReference type="GO" id="GO:0010992">
    <property type="term" value="P:ubiquitin recycling"/>
    <property type="evidence" value="ECO:0007669"/>
    <property type="project" value="TreeGrafter"/>
</dbReference>
<feature type="repeat" description="WD" evidence="3">
    <location>
        <begin position="1669"/>
        <end position="1708"/>
    </location>
</feature>
<organism evidence="6 7">
    <name type="scientific">Chytriomyces confervae</name>
    <dbReference type="NCBI Taxonomy" id="246404"/>
    <lineage>
        <taxon>Eukaryota</taxon>
        <taxon>Fungi</taxon>
        <taxon>Fungi incertae sedis</taxon>
        <taxon>Chytridiomycota</taxon>
        <taxon>Chytridiomycota incertae sedis</taxon>
        <taxon>Chytridiomycetes</taxon>
        <taxon>Chytridiales</taxon>
        <taxon>Chytriomycetaceae</taxon>
        <taxon>Chytriomyces</taxon>
    </lineage>
</organism>
<dbReference type="Pfam" id="PF25880">
    <property type="entry name" value="WHD_CHMP7_1st"/>
    <property type="match status" value="1"/>
</dbReference>
<dbReference type="PROSITE" id="PS50294">
    <property type="entry name" value="WD_REPEATS_REGION"/>
    <property type="match status" value="1"/>
</dbReference>
<dbReference type="SMART" id="SM00320">
    <property type="entry name" value="WD40"/>
    <property type="match status" value="6"/>
</dbReference>
<dbReference type="Gene3D" id="2.130.10.10">
    <property type="entry name" value="YVTN repeat-like/Quinoprotein amine dehydrogenase"/>
    <property type="match status" value="1"/>
</dbReference>
<keyword evidence="7" id="KW-1185">Reference proteome</keyword>
<dbReference type="EMBL" id="QEAP01000404">
    <property type="protein sequence ID" value="TPX67295.1"/>
    <property type="molecule type" value="Genomic_DNA"/>
</dbReference>
<dbReference type="InterPro" id="IPR019775">
    <property type="entry name" value="WD40_repeat_CS"/>
</dbReference>
<evidence type="ECO:0000256" key="3">
    <source>
        <dbReference type="PROSITE-ProRule" id="PRU00221"/>
    </source>
</evidence>
<dbReference type="Gene3D" id="6.10.140.1230">
    <property type="match status" value="1"/>
</dbReference>
<keyword evidence="4" id="KW-0175">Coiled coil</keyword>
<keyword evidence="2" id="KW-0677">Repeat</keyword>
<dbReference type="PANTHER" id="PTHR19849">
    <property type="entry name" value="PHOSPHOLIPASE A-2-ACTIVATING PROTEIN"/>
    <property type="match status" value="1"/>
</dbReference>
<dbReference type="InterPro" id="IPR057980">
    <property type="entry name" value="TPR_INTS8"/>
</dbReference>
<dbReference type="GO" id="GO:0005634">
    <property type="term" value="C:nucleus"/>
    <property type="evidence" value="ECO:0007669"/>
    <property type="project" value="TreeGrafter"/>
</dbReference>
<feature type="coiled-coil region" evidence="4">
    <location>
        <begin position="258"/>
        <end position="292"/>
    </location>
</feature>
<protein>
    <recommendedName>
        <fullName evidence="5">INTS8 TPR repeats domain-containing protein</fullName>
    </recommendedName>
</protein>
<proteinExistence type="predicted"/>
<gene>
    <name evidence="6" type="ORF">CcCBS67573_g07553</name>
</gene>
<dbReference type="PANTHER" id="PTHR19849:SF1">
    <property type="entry name" value="F-BOX_WD REPEAT-CONTAINING PROTEIN 7"/>
    <property type="match status" value="1"/>
</dbReference>
<keyword evidence="1 3" id="KW-0853">WD repeat</keyword>
<dbReference type="SUPFAM" id="SSF50978">
    <property type="entry name" value="WD40 repeat-like"/>
    <property type="match status" value="1"/>
</dbReference>
<evidence type="ECO:0000313" key="6">
    <source>
        <dbReference type="EMBL" id="TPX67295.1"/>
    </source>
</evidence>
<dbReference type="GO" id="GO:0007034">
    <property type="term" value="P:vacuolar transport"/>
    <property type="evidence" value="ECO:0007669"/>
    <property type="project" value="InterPro"/>
</dbReference>
<feature type="repeat" description="WD" evidence="3">
    <location>
        <begin position="1588"/>
        <end position="1627"/>
    </location>
</feature>
<feature type="domain" description="INTS8 TPR repeats" evidence="5">
    <location>
        <begin position="1272"/>
        <end position="1448"/>
    </location>
</feature>
<dbReference type="OrthoDB" id="538223at2759"/>
<dbReference type="Pfam" id="PF25756">
    <property type="entry name" value="TPR_INTS8"/>
    <property type="match status" value="1"/>
</dbReference>
<dbReference type="Pfam" id="PF03357">
    <property type="entry name" value="Snf7"/>
    <property type="match status" value="1"/>
</dbReference>
<accession>A0A507EVC6</accession>
<dbReference type="PROSITE" id="PS50082">
    <property type="entry name" value="WD_REPEATS_2"/>
    <property type="match status" value="2"/>
</dbReference>
<evidence type="ECO:0000256" key="1">
    <source>
        <dbReference type="ARBA" id="ARBA00022574"/>
    </source>
</evidence>
<dbReference type="Proteomes" id="UP000320333">
    <property type="component" value="Unassembled WGS sequence"/>
</dbReference>
<dbReference type="InterPro" id="IPR015943">
    <property type="entry name" value="WD40/YVTN_repeat-like_dom_sf"/>
</dbReference>